<sequence>MCLSILCIFYFVLYKTFTIRYNLFKRGVMRMDIHERIRFLRKEKLHITQEALGEPLGLTRANIANIENGRVAVTERVIISLCDKFHINEDWLRKGTGEIFVELNRQQKLAKMTTMLFKEEETSFKNRLFNALSELDDSEWELLEKIALKTINKKD</sequence>
<dbReference type="CDD" id="cd00093">
    <property type="entry name" value="HTH_XRE"/>
    <property type="match status" value="1"/>
</dbReference>
<dbReference type="InterPro" id="IPR001387">
    <property type="entry name" value="Cro/C1-type_HTH"/>
</dbReference>
<dbReference type="SMART" id="SM00530">
    <property type="entry name" value="HTH_XRE"/>
    <property type="match status" value="1"/>
</dbReference>
<evidence type="ECO:0000313" key="3">
    <source>
        <dbReference type="Proteomes" id="UP000261166"/>
    </source>
</evidence>
<dbReference type="Pfam" id="PF12844">
    <property type="entry name" value="HTH_19"/>
    <property type="match status" value="1"/>
</dbReference>
<protein>
    <submittedName>
        <fullName evidence="2">XRE family transcriptional regulator</fullName>
    </submittedName>
</protein>
<gene>
    <name evidence="2" type="ORF">DWY69_20670</name>
</gene>
<dbReference type="EMBL" id="QVLU01000021">
    <property type="protein sequence ID" value="RGE68053.1"/>
    <property type="molecule type" value="Genomic_DNA"/>
</dbReference>
<dbReference type="SUPFAM" id="SSF47413">
    <property type="entry name" value="lambda repressor-like DNA-binding domains"/>
    <property type="match status" value="1"/>
</dbReference>
<dbReference type="AlphaFoldDB" id="A0A3E3ILX4"/>
<evidence type="ECO:0000259" key="1">
    <source>
        <dbReference type="PROSITE" id="PS50943"/>
    </source>
</evidence>
<name>A0A3E3ILX4_9FIRM</name>
<dbReference type="InterPro" id="IPR010982">
    <property type="entry name" value="Lambda_DNA-bd_dom_sf"/>
</dbReference>
<accession>A0A3E3ILX4</accession>
<comment type="caution">
    <text evidence="2">The sequence shown here is derived from an EMBL/GenBank/DDBJ whole genome shotgun (WGS) entry which is preliminary data.</text>
</comment>
<dbReference type="PROSITE" id="PS50943">
    <property type="entry name" value="HTH_CROC1"/>
    <property type="match status" value="1"/>
</dbReference>
<dbReference type="Proteomes" id="UP000261166">
    <property type="component" value="Unassembled WGS sequence"/>
</dbReference>
<reference evidence="2 3" key="1">
    <citation type="submission" date="2018-08" db="EMBL/GenBank/DDBJ databases">
        <title>A genome reference for cultivated species of the human gut microbiota.</title>
        <authorList>
            <person name="Zou Y."/>
            <person name="Xue W."/>
            <person name="Luo G."/>
        </authorList>
    </citation>
    <scope>NUCLEOTIDE SEQUENCE [LARGE SCALE GENOMIC DNA]</scope>
    <source>
        <strain evidence="2 3">AF26-4BH</strain>
    </source>
</reference>
<dbReference type="GO" id="GO:0003677">
    <property type="term" value="F:DNA binding"/>
    <property type="evidence" value="ECO:0007669"/>
    <property type="project" value="InterPro"/>
</dbReference>
<proteinExistence type="predicted"/>
<dbReference type="Gene3D" id="1.10.260.40">
    <property type="entry name" value="lambda repressor-like DNA-binding domains"/>
    <property type="match status" value="1"/>
</dbReference>
<evidence type="ECO:0000313" key="2">
    <source>
        <dbReference type="EMBL" id="RGE68053.1"/>
    </source>
</evidence>
<organism evidence="2 3">
    <name type="scientific">Eisenbergiella massiliensis</name>
    <dbReference type="NCBI Taxonomy" id="1720294"/>
    <lineage>
        <taxon>Bacteria</taxon>
        <taxon>Bacillati</taxon>
        <taxon>Bacillota</taxon>
        <taxon>Clostridia</taxon>
        <taxon>Lachnospirales</taxon>
        <taxon>Lachnospiraceae</taxon>
        <taxon>Eisenbergiella</taxon>
    </lineage>
</organism>
<feature type="domain" description="HTH cro/C1-type" evidence="1">
    <location>
        <begin position="37"/>
        <end position="92"/>
    </location>
</feature>
<dbReference type="OrthoDB" id="2735991at2"/>